<sequence length="14" mass="1629">MSNPHRSSWLSVLD</sequence>
<dbReference type="Proteomes" id="UP000009183">
    <property type="component" value="Chromosome 3"/>
</dbReference>
<proteinExistence type="predicted"/>
<name>D7TR14_VITVI</name>
<keyword evidence="2" id="KW-1185">Reference proteome</keyword>
<evidence type="ECO:0000313" key="2">
    <source>
        <dbReference type="Proteomes" id="UP000009183"/>
    </source>
</evidence>
<dbReference type="InParanoid" id="D7TR14"/>
<gene>
    <name evidence="1" type="ordered locus">VIT_03s0110g00210</name>
</gene>
<dbReference type="HOGENOM" id="CLU_3435185_0_0_1"/>
<organism evidence="1 2">
    <name type="scientific">Vitis vinifera</name>
    <name type="common">Grape</name>
    <dbReference type="NCBI Taxonomy" id="29760"/>
    <lineage>
        <taxon>Eukaryota</taxon>
        <taxon>Viridiplantae</taxon>
        <taxon>Streptophyta</taxon>
        <taxon>Embryophyta</taxon>
        <taxon>Tracheophyta</taxon>
        <taxon>Spermatophyta</taxon>
        <taxon>Magnoliopsida</taxon>
        <taxon>eudicotyledons</taxon>
        <taxon>Gunneridae</taxon>
        <taxon>Pentapetalae</taxon>
        <taxon>rosids</taxon>
        <taxon>Vitales</taxon>
        <taxon>Vitaceae</taxon>
        <taxon>Viteae</taxon>
        <taxon>Vitis</taxon>
    </lineage>
</organism>
<evidence type="ECO:0000313" key="1">
    <source>
        <dbReference type="EMBL" id="CBI32937.3"/>
    </source>
</evidence>
<reference evidence="2" key="1">
    <citation type="journal article" date="2007" name="Nature">
        <title>The grapevine genome sequence suggests ancestral hexaploidization in major angiosperm phyla.</title>
        <authorList>
            <consortium name="The French-Italian Public Consortium for Grapevine Genome Characterization."/>
            <person name="Jaillon O."/>
            <person name="Aury J.-M."/>
            <person name="Noel B."/>
            <person name="Policriti A."/>
            <person name="Clepet C."/>
            <person name="Casagrande A."/>
            <person name="Choisne N."/>
            <person name="Aubourg S."/>
            <person name="Vitulo N."/>
            <person name="Jubin C."/>
            <person name="Vezzi A."/>
            <person name="Legeai F."/>
            <person name="Hugueney P."/>
            <person name="Dasilva C."/>
            <person name="Horner D."/>
            <person name="Mica E."/>
            <person name="Jublot D."/>
            <person name="Poulain J."/>
            <person name="Bruyere C."/>
            <person name="Billault A."/>
            <person name="Segurens B."/>
            <person name="Gouyvenoux M."/>
            <person name="Ugarte E."/>
            <person name="Cattonaro F."/>
            <person name="Anthouard V."/>
            <person name="Vico V."/>
            <person name="Del Fabbro C."/>
            <person name="Alaux M."/>
            <person name="Di Gaspero G."/>
            <person name="Dumas V."/>
            <person name="Felice N."/>
            <person name="Paillard S."/>
            <person name="Juman I."/>
            <person name="Moroldo M."/>
            <person name="Scalabrin S."/>
            <person name="Canaguier A."/>
            <person name="Le Clainche I."/>
            <person name="Malacrida G."/>
            <person name="Durand E."/>
            <person name="Pesole G."/>
            <person name="Laucou V."/>
            <person name="Chatelet P."/>
            <person name="Merdinoglu D."/>
            <person name="Delledonne M."/>
            <person name="Pezzotti M."/>
            <person name="Lecharny A."/>
            <person name="Scarpelli C."/>
            <person name="Artiguenave F."/>
            <person name="Pe M.E."/>
            <person name="Valle G."/>
            <person name="Morgante M."/>
            <person name="Caboche M."/>
            <person name="Adam-Blondon A.-F."/>
            <person name="Weissenbach J."/>
            <person name="Quetier F."/>
            <person name="Wincker P."/>
        </authorList>
    </citation>
    <scope>NUCLEOTIDE SEQUENCE [LARGE SCALE GENOMIC DNA]</scope>
    <source>
        <strain evidence="2">cv. Pinot noir / PN40024</strain>
    </source>
</reference>
<dbReference type="EMBL" id="FN596010">
    <property type="protein sequence ID" value="CBI32937.3"/>
    <property type="molecule type" value="Genomic_DNA"/>
</dbReference>
<protein>
    <submittedName>
        <fullName evidence="1">Uncharacterized protein</fullName>
    </submittedName>
</protein>
<accession>D7TR14</accession>